<dbReference type="InterPro" id="IPR006869">
    <property type="entry name" value="DUF547"/>
</dbReference>
<dbReference type="PANTHER" id="PTHR46361:SF3">
    <property type="entry name" value="ELECTRON CARRIER_ PROTEIN DISULFIDE OXIDOREDUCTASE"/>
    <property type="match status" value="1"/>
</dbReference>
<feature type="chain" id="PRO_5022927086" evidence="1">
    <location>
        <begin position="23"/>
        <end position="242"/>
    </location>
</feature>
<dbReference type="Pfam" id="PF04784">
    <property type="entry name" value="DUF547"/>
    <property type="match status" value="1"/>
</dbReference>
<dbReference type="EMBL" id="CP042467">
    <property type="protein sequence ID" value="QED28091.1"/>
    <property type="molecule type" value="Genomic_DNA"/>
</dbReference>
<keyword evidence="4" id="KW-1185">Reference proteome</keyword>
<dbReference type="OrthoDB" id="3902805at2"/>
<evidence type="ECO:0000259" key="2">
    <source>
        <dbReference type="Pfam" id="PF04784"/>
    </source>
</evidence>
<reference evidence="3 4" key="1">
    <citation type="submission" date="2019-08" db="EMBL/GenBank/DDBJ databases">
        <authorList>
            <person name="Liang Q."/>
        </authorList>
    </citation>
    <scope>NUCLEOTIDE SEQUENCE [LARGE SCALE GENOMIC DNA]</scope>
    <source>
        <strain evidence="3 4">V1718</strain>
    </source>
</reference>
<protein>
    <submittedName>
        <fullName evidence="3">DUF547 domain-containing protein</fullName>
    </submittedName>
</protein>
<proteinExistence type="predicted"/>
<dbReference type="RefSeq" id="WP_146960207.1">
    <property type="nucleotide sequence ID" value="NZ_CP042467.1"/>
</dbReference>
<evidence type="ECO:0000313" key="4">
    <source>
        <dbReference type="Proteomes" id="UP000321595"/>
    </source>
</evidence>
<keyword evidence="1" id="KW-0732">Signal</keyword>
<dbReference type="AlphaFoldDB" id="A0A5B8XS61"/>
<accession>A0A5B8XS61</accession>
<name>A0A5B8XS61_9DELT</name>
<feature type="signal peptide" evidence="1">
    <location>
        <begin position="1"/>
        <end position="22"/>
    </location>
</feature>
<dbReference type="Proteomes" id="UP000321595">
    <property type="component" value="Chromosome"/>
</dbReference>
<feature type="domain" description="DUF547" evidence="2">
    <location>
        <begin position="74"/>
        <end position="177"/>
    </location>
</feature>
<gene>
    <name evidence="3" type="ORF">FRD01_12785</name>
</gene>
<dbReference type="KEGG" id="bbae:FRD01_12785"/>
<organism evidence="3 4">
    <name type="scientific">Microvenator marinus</name>
    <dbReference type="NCBI Taxonomy" id="2600177"/>
    <lineage>
        <taxon>Bacteria</taxon>
        <taxon>Deltaproteobacteria</taxon>
        <taxon>Bradymonadales</taxon>
        <taxon>Microvenatoraceae</taxon>
        <taxon>Microvenator</taxon>
    </lineage>
</organism>
<evidence type="ECO:0000313" key="3">
    <source>
        <dbReference type="EMBL" id="QED28091.1"/>
    </source>
</evidence>
<sequence length="242" mass="26933">MKSIFSISTLLLVLLVGLPAFAQDVIDHKPFNALLKTYVKGGQVKYSALKDSEEDYAKLKAYVEAVGTAEVKGSKDAQLAFYLNAYNALVISSVLDNWPVKNVLKVDGFFKKIEHKVAGQTMTLDHLEHTIIRPTFKDARVHFALNCAAQSCPPLKAKAFTHKNVQKVLEANTKAFLPKATKVEGNTVTTSKLLEWFADDFKHDEGSVQAYLAKYVPEHAELLKGEDIKITFAEYNWALNGK</sequence>
<evidence type="ECO:0000256" key="1">
    <source>
        <dbReference type="SAM" id="SignalP"/>
    </source>
</evidence>
<dbReference type="PANTHER" id="PTHR46361">
    <property type="entry name" value="ELECTRON CARRIER/ PROTEIN DISULFIDE OXIDOREDUCTASE"/>
    <property type="match status" value="1"/>
</dbReference>